<comment type="similarity">
    <text evidence="1">Belongs to the histone deacetylase family.</text>
</comment>
<dbReference type="Pfam" id="PF00850">
    <property type="entry name" value="Hist_deacetyl"/>
    <property type="match status" value="1"/>
</dbReference>
<evidence type="ECO:0000256" key="1">
    <source>
        <dbReference type="ARBA" id="ARBA00005947"/>
    </source>
</evidence>
<organism evidence="3 4">
    <name type="scientific">candidate division WWE3 bacterium CG23_combo_of_CG06-09_8_20_14_all_40_14</name>
    <dbReference type="NCBI Taxonomy" id="1975095"/>
    <lineage>
        <taxon>Bacteria</taxon>
        <taxon>Katanobacteria</taxon>
    </lineage>
</organism>
<dbReference type="EMBL" id="PCQY01000034">
    <property type="protein sequence ID" value="PIP04353.1"/>
    <property type="molecule type" value="Genomic_DNA"/>
</dbReference>
<dbReference type="GO" id="GO:0040029">
    <property type="term" value="P:epigenetic regulation of gene expression"/>
    <property type="evidence" value="ECO:0007669"/>
    <property type="project" value="TreeGrafter"/>
</dbReference>
<dbReference type="InterPro" id="IPR023696">
    <property type="entry name" value="Ureohydrolase_dom_sf"/>
</dbReference>
<dbReference type="InterPro" id="IPR037138">
    <property type="entry name" value="His_deacetylse_dom_sf"/>
</dbReference>
<evidence type="ECO:0000313" key="4">
    <source>
        <dbReference type="Proteomes" id="UP000231388"/>
    </source>
</evidence>
<dbReference type="PANTHER" id="PTHR10625">
    <property type="entry name" value="HISTONE DEACETYLASE HDAC1-RELATED"/>
    <property type="match status" value="1"/>
</dbReference>
<evidence type="ECO:0000259" key="2">
    <source>
        <dbReference type="Pfam" id="PF00850"/>
    </source>
</evidence>
<accession>A0A2G9XCZ1</accession>
<dbReference type="PRINTS" id="PR01270">
    <property type="entry name" value="HDASUPER"/>
</dbReference>
<evidence type="ECO:0000313" key="3">
    <source>
        <dbReference type="EMBL" id="PIP04353.1"/>
    </source>
</evidence>
<dbReference type="PANTHER" id="PTHR10625:SF19">
    <property type="entry name" value="HISTONE DEACETYLASE 12"/>
    <property type="match status" value="1"/>
</dbReference>
<sequence length="311" mass="35794">MLKFYYPTGTEDIWHKSRTGKRYRLDSLNRMIMLKALILKKSNTEVISVNKKDDSILSLAHTPTLINSYKTGKPRKLAESSGVLYQKDFYRWVVNNAWAHIMAAENALKENNITIALTDGGHHAEAGSGYGFGPINSMLIASEYLKSKRKVERVAILDLDAHFGNGTHSQACHKPWVLSTDLWRYKLDKWSFTKSEKNVFHKKVENSEQYIKLLPDVLEKIEKFKPDLIWYYLGLDVLETDRKGGVEGFDVDTLRKRNQLMAEFFTKLKTSVVISIGGGYINYQLNRLEVQKQKKELAKLTWESVYSSSCR</sequence>
<dbReference type="InterPro" id="IPR023801">
    <property type="entry name" value="His_deacetylse_dom"/>
</dbReference>
<reference evidence="3 4" key="1">
    <citation type="submission" date="2017-09" db="EMBL/GenBank/DDBJ databases">
        <title>Depth-based differentiation of microbial function through sediment-hosted aquifers and enrichment of novel symbionts in the deep terrestrial subsurface.</title>
        <authorList>
            <person name="Probst A.J."/>
            <person name="Ladd B."/>
            <person name="Jarett J.K."/>
            <person name="Geller-Mcgrath D.E."/>
            <person name="Sieber C.M."/>
            <person name="Emerson J.B."/>
            <person name="Anantharaman K."/>
            <person name="Thomas B.C."/>
            <person name="Malmstrom R."/>
            <person name="Stieglmeier M."/>
            <person name="Klingl A."/>
            <person name="Woyke T."/>
            <person name="Ryan C.M."/>
            <person name="Banfield J.F."/>
        </authorList>
    </citation>
    <scope>NUCLEOTIDE SEQUENCE [LARGE SCALE GENOMIC DNA]</scope>
    <source>
        <strain evidence="3">CG23_combo_of_CG06-09_8_20_14_all_40_14</strain>
    </source>
</reference>
<feature type="domain" description="Histone deacetylase" evidence="2">
    <location>
        <begin position="42"/>
        <end position="287"/>
    </location>
</feature>
<dbReference type="InterPro" id="IPR000286">
    <property type="entry name" value="HDACs"/>
</dbReference>
<comment type="caution">
    <text evidence="3">The sequence shown here is derived from an EMBL/GenBank/DDBJ whole genome shotgun (WGS) entry which is preliminary data.</text>
</comment>
<gene>
    <name evidence="3" type="ORF">COX53_02890</name>
</gene>
<proteinExistence type="inferred from homology"/>
<dbReference type="Gene3D" id="3.40.800.20">
    <property type="entry name" value="Histone deacetylase domain"/>
    <property type="match status" value="1"/>
</dbReference>
<name>A0A2G9XCZ1_UNCKA</name>
<protein>
    <recommendedName>
        <fullName evidence="2">Histone deacetylase domain-containing protein</fullName>
    </recommendedName>
</protein>
<dbReference type="Proteomes" id="UP000231388">
    <property type="component" value="Unassembled WGS sequence"/>
</dbReference>
<dbReference type="SUPFAM" id="SSF52768">
    <property type="entry name" value="Arginase/deacetylase"/>
    <property type="match status" value="1"/>
</dbReference>
<dbReference type="AlphaFoldDB" id="A0A2G9XCZ1"/>
<dbReference type="GO" id="GO:0004407">
    <property type="term" value="F:histone deacetylase activity"/>
    <property type="evidence" value="ECO:0007669"/>
    <property type="project" value="TreeGrafter"/>
</dbReference>